<accession>A0A3N4IE65</accession>
<gene>
    <name evidence="2" type="ORF">BJ508DRAFT_340415</name>
</gene>
<dbReference type="AlphaFoldDB" id="A0A3N4IE65"/>
<dbReference type="EMBL" id="ML119659">
    <property type="protein sequence ID" value="RPA84433.1"/>
    <property type="molecule type" value="Genomic_DNA"/>
</dbReference>
<proteinExistence type="predicted"/>
<reference evidence="2 3" key="1">
    <citation type="journal article" date="2018" name="Nat. Ecol. Evol.">
        <title>Pezizomycetes genomes reveal the molecular basis of ectomycorrhizal truffle lifestyle.</title>
        <authorList>
            <person name="Murat C."/>
            <person name="Payen T."/>
            <person name="Noel B."/>
            <person name="Kuo A."/>
            <person name="Morin E."/>
            <person name="Chen J."/>
            <person name="Kohler A."/>
            <person name="Krizsan K."/>
            <person name="Balestrini R."/>
            <person name="Da Silva C."/>
            <person name="Montanini B."/>
            <person name="Hainaut M."/>
            <person name="Levati E."/>
            <person name="Barry K.W."/>
            <person name="Belfiori B."/>
            <person name="Cichocki N."/>
            <person name="Clum A."/>
            <person name="Dockter R.B."/>
            <person name="Fauchery L."/>
            <person name="Guy J."/>
            <person name="Iotti M."/>
            <person name="Le Tacon F."/>
            <person name="Lindquist E.A."/>
            <person name="Lipzen A."/>
            <person name="Malagnac F."/>
            <person name="Mello A."/>
            <person name="Molinier V."/>
            <person name="Miyauchi S."/>
            <person name="Poulain J."/>
            <person name="Riccioni C."/>
            <person name="Rubini A."/>
            <person name="Sitrit Y."/>
            <person name="Splivallo R."/>
            <person name="Traeger S."/>
            <person name="Wang M."/>
            <person name="Zifcakova L."/>
            <person name="Wipf D."/>
            <person name="Zambonelli A."/>
            <person name="Paolocci F."/>
            <person name="Nowrousian M."/>
            <person name="Ottonello S."/>
            <person name="Baldrian P."/>
            <person name="Spatafora J.W."/>
            <person name="Henrissat B."/>
            <person name="Nagy L.G."/>
            <person name="Aury J.M."/>
            <person name="Wincker P."/>
            <person name="Grigoriev I.V."/>
            <person name="Bonfante P."/>
            <person name="Martin F.M."/>
        </authorList>
    </citation>
    <scope>NUCLEOTIDE SEQUENCE [LARGE SCALE GENOMIC DNA]</scope>
    <source>
        <strain evidence="2 3">RN42</strain>
    </source>
</reference>
<evidence type="ECO:0000313" key="2">
    <source>
        <dbReference type="EMBL" id="RPA84433.1"/>
    </source>
</evidence>
<feature type="compositionally biased region" description="Basic residues" evidence="1">
    <location>
        <begin position="216"/>
        <end position="228"/>
    </location>
</feature>
<organism evidence="2 3">
    <name type="scientific">Ascobolus immersus RN42</name>
    <dbReference type="NCBI Taxonomy" id="1160509"/>
    <lineage>
        <taxon>Eukaryota</taxon>
        <taxon>Fungi</taxon>
        <taxon>Dikarya</taxon>
        <taxon>Ascomycota</taxon>
        <taxon>Pezizomycotina</taxon>
        <taxon>Pezizomycetes</taxon>
        <taxon>Pezizales</taxon>
        <taxon>Ascobolaceae</taxon>
        <taxon>Ascobolus</taxon>
    </lineage>
</organism>
<feature type="region of interest" description="Disordered" evidence="1">
    <location>
        <begin position="205"/>
        <end position="228"/>
    </location>
</feature>
<dbReference type="Proteomes" id="UP000275078">
    <property type="component" value="Unassembled WGS sequence"/>
</dbReference>
<evidence type="ECO:0000256" key="1">
    <source>
        <dbReference type="SAM" id="MobiDB-lite"/>
    </source>
</evidence>
<protein>
    <submittedName>
        <fullName evidence="2">Uncharacterized protein</fullName>
    </submittedName>
</protein>
<feature type="compositionally biased region" description="Basic and acidic residues" evidence="1">
    <location>
        <begin position="98"/>
        <end position="116"/>
    </location>
</feature>
<feature type="compositionally biased region" description="Polar residues" evidence="1">
    <location>
        <begin position="205"/>
        <end position="215"/>
    </location>
</feature>
<feature type="region of interest" description="Disordered" evidence="1">
    <location>
        <begin position="98"/>
        <end position="121"/>
    </location>
</feature>
<sequence length="228" mass="26350">MPLLSKLASSFTMCSLAMRSTIGSQRLSSTNMGMGASAARNTKILQSNAHRRALTSKKILKMATWFGSVFILLHVCMDMQMRYTVAWDQLFPERRKDGKLENSGRTDLKDSAKTGSKDSSNGMIVKLGQNIENLRHSLLGHFQTSWKVLSSLYASNLTKEEMHITARRLKRKLRILFPRAIWRAQRKQRDLEMRIRMEKRRGTQLLRSTPASTSTTRKRSRVYRLQWR</sequence>
<name>A0A3N4IE65_ASCIM</name>
<keyword evidence="3" id="KW-1185">Reference proteome</keyword>
<evidence type="ECO:0000313" key="3">
    <source>
        <dbReference type="Proteomes" id="UP000275078"/>
    </source>
</evidence>